<protein>
    <submittedName>
        <fullName evidence="7">Putative peptidoglycan binding protein</fullName>
    </submittedName>
</protein>
<reference evidence="7 8" key="1">
    <citation type="submission" date="2019-03" db="EMBL/GenBank/DDBJ databases">
        <title>Genomic Encyclopedia of Type Strains, Phase IV (KMG-IV): sequencing the most valuable type-strain genomes for metagenomic binning, comparative biology and taxonomic classification.</title>
        <authorList>
            <person name="Goeker M."/>
        </authorList>
    </citation>
    <scope>NUCLEOTIDE SEQUENCE [LARGE SCALE GENOMIC DNA]</scope>
    <source>
        <strain evidence="7 8">DSM 15969</strain>
    </source>
</reference>
<evidence type="ECO:0000256" key="5">
    <source>
        <dbReference type="SAM" id="SignalP"/>
    </source>
</evidence>
<evidence type="ECO:0000256" key="4">
    <source>
        <dbReference type="ARBA" id="ARBA00022807"/>
    </source>
</evidence>
<keyword evidence="4" id="KW-0788">Thiol protease</keyword>
<proteinExistence type="inferred from homology"/>
<keyword evidence="3" id="KW-0378">Hydrolase</keyword>
<dbReference type="InterPro" id="IPR038765">
    <property type="entry name" value="Papain-like_cys_pep_sf"/>
</dbReference>
<dbReference type="Pfam" id="PF00877">
    <property type="entry name" value="NLPC_P60"/>
    <property type="match status" value="1"/>
</dbReference>
<organism evidence="7 8">
    <name type="scientific">Anaerospora hongkongensis</name>
    <dbReference type="NCBI Taxonomy" id="244830"/>
    <lineage>
        <taxon>Bacteria</taxon>
        <taxon>Bacillati</taxon>
        <taxon>Bacillota</taxon>
        <taxon>Negativicutes</taxon>
        <taxon>Selenomonadales</taxon>
        <taxon>Sporomusaceae</taxon>
        <taxon>Anaerospora</taxon>
    </lineage>
</organism>
<comment type="similarity">
    <text evidence="1">Belongs to the peptidase C40 family.</text>
</comment>
<dbReference type="EMBL" id="SLUI01000014">
    <property type="protein sequence ID" value="TCL35029.1"/>
    <property type="molecule type" value="Genomic_DNA"/>
</dbReference>
<dbReference type="AlphaFoldDB" id="A0A4R1PVW5"/>
<dbReference type="InterPro" id="IPR000064">
    <property type="entry name" value="NLP_P60_dom"/>
</dbReference>
<evidence type="ECO:0000256" key="1">
    <source>
        <dbReference type="ARBA" id="ARBA00007074"/>
    </source>
</evidence>
<evidence type="ECO:0000313" key="7">
    <source>
        <dbReference type="EMBL" id="TCL35029.1"/>
    </source>
</evidence>
<keyword evidence="2" id="KW-0645">Protease</keyword>
<sequence length="220" mass="23890">MHKFLRTTVCFLMLFSAASLASASAFVQGDEGQDIAMIQSKLSSLGYQVSADGDFGEQTTLAVQAFQRDHGLTDDGIVGAQTFRLLMGRDIPVSRDSSSTTVRRLIQTASRYMGVPYVFGGTTPNGFDCSGFTRFVFANYGIQLPRAADEQYDVGQSVSYNRLQPGDLVFFSTYAPGASHSGIYLGNGQFISATSSRGVAIDRMESSYWGARYIGARRVL</sequence>
<dbReference type="InterPro" id="IPR036366">
    <property type="entry name" value="PGBDSf"/>
</dbReference>
<dbReference type="SUPFAM" id="SSF54001">
    <property type="entry name" value="Cysteine proteinases"/>
    <property type="match status" value="1"/>
</dbReference>
<comment type="caution">
    <text evidence="7">The sequence shown here is derived from an EMBL/GenBank/DDBJ whole genome shotgun (WGS) entry which is preliminary data.</text>
</comment>
<dbReference type="SUPFAM" id="SSF47090">
    <property type="entry name" value="PGBD-like"/>
    <property type="match status" value="1"/>
</dbReference>
<dbReference type="PROSITE" id="PS51935">
    <property type="entry name" value="NLPC_P60"/>
    <property type="match status" value="1"/>
</dbReference>
<dbReference type="Pfam" id="PF01471">
    <property type="entry name" value="PG_binding_1"/>
    <property type="match status" value="1"/>
</dbReference>
<dbReference type="GO" id="GO:0008234">
    <property type="term" value="F:cysteine-type peptidase activity"/>
    <property type="evidence" value="ECO:0007669"/>
    <property type="project" value="UniProtKB-KW"/>
</dbReference>
<evidence type="ECO:0000259" key="6">
    <source>
        <dbReference type="PROSITE" id="PS51935"/>
    </source>
</evidence>
<accession>A0A4R1PVW5</accession>
<dbReference type="InterPro" id="IPR051202">
    <property type="entry name" value="Peptidase_C40"/>
</dbReference>
<name>A0A4R1PVW5_9FIRM</name>
<feature type="chain" id="PRO_5038667983" evidence="5">
    <location>
        <begin position="22"/>
        <end position="220"/>
    </location>
</feature>
<evidence type="ECO:0000256" key="3">
    <source>
        <dbReference type="ARBA" id="ARBA00022801"/>
    </source>
</evidence>
<dbReference type="PANTHER" id="PTHR47053:SF1">
    <property type="entry name" value="MUREIN DD-ENDOPEPTIDASE MEPH-RELATED"/>
    <property type="match status" value="1"/>
</dbReference>
<dbReference type="PANTHER" id="PTHR47053">
    <property type="entry name" value="MUREIN DD-ENDOPEPTIDASE MEPH-RELATED"/>
    <property type="match status" value="1"/>
</dbReference>
<keyword evidence="8" id="KW-1185">Reference proteome</keyword>
<dbReference type="Gene3D" id="3.90.1720.10">
    <property type="entry name" value="endopeptidase domain like (from Nostoc punctiforme)"/>
    <property type="match status" value="1"/>
</dbReference>
<keyword evidence="5" id="KW-0732">Signal</keyword>
<dbReference type="InterPro" id="IPR002477">
    <property type="entry name" value="Peptidoglycan-bd-like"/>
</dbReference>
<dbReference type="Proteomes" id="UP000295063">
    <property type="component" value="Unassembled WGS sequence"/>
</dbReference>
<evidence type="ECO:0000256" key="2">
    <source>
        <dbReference type="ARBA" id="ARBA00022670"/>
    </source>
</evidence>
<dbReference type="Gene3D" id="1.10.101.10">
    <property type="entry name" value="PGBD-like superfamily/PGBD"/>
    <property type="match status" value="1"/>
</dbReference>
<gene>
    <name evidence="7" type="ORF">EV210_11446</name>
</gene>
<feature type="domain" description="NlpC/P60" evidence="6">
    <location>
        <begin position="99"/>
        <end position="220"/>
    </location>
</feature>
<feature type="signal peptide" evidence="5">
    <location>
        <begin position="1"/>
        <end position="21"/>
    </location>
</feature>
<dbReference type="RefSeq" id="WP_376746816.1">
    <property type="nucleotide sequence ID" value="NZ_DAIMLW010000031.1"/>
</dbReference>
<evidence type="ECO:0000313" key="8">
    <source>
        <dbReference type="Proteomes" id="UP000295063"/>
    </source>
</evidence>
<dbReference type="GO" id="GO:0006508">
    <property type="term" value="P:proteolysis"/>
    <property type="evidence" value="ECO:0007669"/>
    <property type="project" value="UniProtKB-KW"/>
</dbReference>
<dbReference type="InterPro" id="IPR036365">
    <property type="entry name" value="PGBD-like_sf"/>
</dbReference>